<evidence type="ECO:0000313" key="1">
    <source>
        <dbReference type="EMBL" id="MCW8041186.1"/>
    </source>
</evidence>
<comment type="caution">
    <text evidence="1">The sequence shown here is derived from an EMBL/GenBank/DDBJ whole genome shotgun (WGS) entry which is preliminary data.</text>
</comment>
<dbReference type="Proteomes" id="UP001209682">
    <property type="component" value="Unassembled WGS sequence"/>
</dbReference>
<dbReference type="RefSeq" id="WP_265466199.1">
    <property type="nucleotide sequence ID" value="NZ_JAPEQW010000059.1"/>
</dbReference>
<sequence>MFEINVGAESQLHNIRESMDFLKRKPTVVVGWMEFIVMDKPNHLTIESLHHDPRSHMVNHLIFNGITDANILINATDELMDFIGEKGLFNKATPEEILLSRWRRSMVDRLMRQGLTDANLIIGTANRIYDFLISEMIKDQKKTRESFNALREA</sequence>
<gene>
    <name evidence="1" type="ORF">OKC24_18870</name>
</gene>
<protein>
    <submittedName>
        <fullName evidence="1">Uncharacterized protein</fullName>
    </submittedName>
</protein>
<keyword evidence="2" id="KW-1185">Reference proteome</keyword>
<accession>A0ABT3NNR6</accession>
<dbReference type="EMBL" id="JAPEQW010000059">
    <property type="protein sequence ID" value="MCW8041186.1"/>
    <property type="molecule type" value="Genomic_DNA"/>
</dbReference>
<reference evidence="1 2" key="1">
    <citation type="submission" date="2022-11" db="EMBL/GenBank/DDBJ databases">
        <title>Acinetobacter entericus sp. nov., isolated from the gut of the plastic-eating larvae of the Coleoptera insect Zophobas atratus.</title>
        <authorList>
            <person name="Dong X."/>
            <person name="Yang Y."/>
        </authorList>
    </citation>
    <scope>NUCLEOTIDE SEQUENCE [LARGE SCALE GENOMIC DNA]</scope>
    <source>
        <strain evidence="1 2">BIT-DXN8</strain>
    </source>
</reference>
<organism evidence="1 2">
    <name type="scientific">Acinetobacter entericus</name>
    <dbReference type="NCBI Taxonomy" id="2989714"/>
    <lineage>
        <taxon>Bacteria</taxon>
        <taxon>Pseudomonadati</taxon>
        <taxon>Pseudomonadota</taxon>
        <taxon>Gammaproteobacteria</taxon>
        <taxon>Moraxellales</taxon>
        <taxon>Moraxellaceae</taxon>
        <taxon>Acinetobacter</taxon>
    </lineage>
</organism>
<proteinExistence type="predicted"/>
<evidence type="ECO:0000313" key="2">
    <source>
        <dbReference type="Proteomes" id="UP001209682"/>
    </source>
</evidence>
<name>A0ABT3NNR6_9GAMM</name>